<dbReference type="InterPro" id="IPR007627">
    <property type="entry name" value="RNA_pol_sigma70_r2"/>
</dbReference>
<evidence type="ECO:0000313" key="9">
    <source>
        <dbReference type="Proteomes" id="UP000319927"/>
    </source>
</evidence>
<dbReference type="PANTHER" id="PTHR43133:SF50">
    <property type="entry name" value="ECF RNA POLYMERASE SIGMA FACTOR SIGM"/>
    <property type="match status" value="1"/>
</dbReference>
<dbReference type="EMBL" id="VIXA01000003">
    <property type="protein sequence ID" value="TWG12997.1"/>
    <property type="molecule type" value="Genomic_DNA"/>
</dbReference>
<dbReference type="InterPro" id="IPR013324">
    <property type="entry name" value="RNA_pol_sigma_r3/r4-like"/>
</dbReference>
<dbReference type="RefSeq" id="WP_154942093.1">
    <property type="nucleotide sequence ID" value="NZ_VIXA01000003.1"/>
</dbReference>
<dbReference type="InterPro" id="IPR014284">
    <property type="entry name" value="RNA_pol_sigma-70_dom"/>
</dbReference>
<keyword evidence="5" id="KW-0804">Transcription</keyword>
<feature type="domain" description="RNA polymerase sigma-70 region 2" evidence="6">
    <location>
        <begin position="13"/>
        <end position="78"/>
    </location>
</feature>
<dbReference type="SUPFAM" id="SSF88659">
    <property type="entry name" value="Sigma3 and sigma4 domains of RNA polymerase sigma factors"/>
    <property type="match status" value="1"/>
</dbReference>
<dbReference type="GO" id="GO:0016987">
    <property type="term" value="F:sigma factor activity"/>
    <property type="evidence" value="ECO:0007669"/>
    <property type="project" value="UniProtKB-KW"/>
</dbReference>
<evidence type="ECO:0000313" key="8">
    <source>
        <dbReference type="EMBL" id="TWG12997.1"/>
    </source>
</evidence>
<dbReference type="AlphaFoldDB" id="A0A561VN25"/>
<keyword evidence="4" id="KW-0238">DNA-binding</keyword>
<comment type="similarity">
    <text evidence="1">Belongs to the sigma-70 factor family. ECF subfamily.</text>
</comment>
<keyword evidence="2" id="KW-0805">Transcription regulation</keyword>
<protein>
    <submittedName>
        <fullName evidence="8">RNA polymerase sigma-70 factor (Sigma-E family)</fullName>
    </submittedName>
</protein>
<dbReference type="InterPro" id="IPR014325">
    <property type="entry name" value="RNA_pol_sigma-E_actinobac"/>
</dbReference>
<dbReference type="OrthoDB" id="3692620at2"/>
<dbReference type="Pfam" id="PF08281">
    <property type="entry name" value="Sigma70_r4_2"/>
    <property type="match status" value="1"/>
</dbReference>
<feature type="domain" description="RNA polymerase sigma factor 70 region 4 type 2" evidence="7">
    <location>
        <begin position="103"/>
        <end position="155"/>
    </location>
</feature>
<evidence type="ECO:0000259" key="6">
    <source>
        <dbReference type="Pfam" id="PF04542"/>
    </source>
</evidence>
<dbReference type="NCBIfam" id="TIGR02983">
    <property type="entry name" value="SigE-fam_strep"/>
    <property type="match status" value="1"/>
</dbReference>
<evidence type="ECO:0000256" key="3">
    <source>
        <dbReference type="ARBA" id="ARBA00023082"/>
    </source>
</evidence>
<organism evidence="8 9">
    <name type="scientific">Micromonospora palomenae</name>
    <dbReference type="NCBI Taxonomy" id="1461247"/>
    <lineage>
        <taxon>Bacteria</taxon>
        <taxon>Bacillati</taxon>
        <taxon>Actinomycetota</taxon>
        <taxon>Actinomycetes</taxon>
        <taxon>Micromonosporales</taxon>
        <taxon>Micromonosporaceae</taxon>
        <taxon>Micromonospora</taxon>
    </lineage>
</organism>
<proteinExistence type="inferred from homology"/>
<dbReference type="InterPro" id="IPR013325">
    <property type="entry name" value="RNA_pol_sigma_r2"/>
</dbReference>
<dbReference type="NCBIfam" id="TIGR02937">
    <property type="entry name" value="sigma70-ECF"/>
    <property type="match status" value="1"/>
</dbReference>
<gene>
    <name evidence="8" type="ORF">FHX75_1331</name>
</gene>
<keyword evidence="9" id="KW-1185">Reference proteome</keyword>
<evidence type="ECO:0000259" key="7">
    <source>
        <dbReference type="Pfam" id="PF08281"/>
    </source>
</evidence>
<accession>A0A561VN25</accession>
<comment type="caution">
    <text evidence="8">The sequence shown here is derived from an EMBL/GenBank/DDBJ whole genome shotgun (WGS) entry which is preliminary data.</text>
</comment>
<dbReference type="SUPFAM" id="SSF88946">
    <property type="entry name" value="Sigma2 domain of RNA polymerase sigma factors"/>
    <property type="match status" value="1"/>
</dbReference>
<keyword evidence="3" id="KW-0731">Sigma factor</keyword>
<evidence type="ECO:0000256" key="2">
    <source>
        <dbReference type="ARBA" id="ARBA00023015"/>
    </source>
</evidence>
<evidence type="ECO:0000256" key="4">
    <source>
        <dbReference type="ARBA" id="ARBA00023125"/>
    </source>
</evidence>
<evidence type="ECO:0000256" key="1">
    <source>
        <dbReference type="ARBA" id="ARBA00010641"/>
    </source>
</evidence>
<dbReference type="InterPro" id="IPR039425">
    <property type="entry name" value="RNA_pol_sigma-70-like"/>
</dbReference>
<dbReference type="GO" id="GO:0003677">
    <property type="term" value="F:DNA binding"/>
    <property type="evidence" value="ECO:0007669"/>
    <property type="project" value="UniProtKB-KW"/>
</dbReference>
<dbReference type="Gene3D" id="1.10.10.10">
    <property type="entry name" value="Winged helix-like DNA-binding domain superfamily/Winged helix DNA-binding domain"/>
    <property type="match status" value="1"/>
</dbReference>
<reference evidence="8 9" key="1">
    <citation type="submission" date="2019-06" db="EMBL/GenBank/DDBJ databases">
        <title>Sequencing the genomes of 1000 actinobacteria strains.</title>
        <authorList>
            <person name="Klenk H.-P."/>
        </authorList>
    </citation>
    <scope>NUCLEOTIDE SEQUENCE [LARGE SCALE GENOMIC DNA]</scope>
    <source>
        <strain evidence="8 9">DSM 102131</strain>
    </source>
</reference>
<dbReference type="GO" id="GO:0006352">
    <property type="term" value="P:DNA-templated transcription initiation"/>
    <property type="evidence" value="ECO:0007669"/>
    <property type="project" value="InterPro"/>
</dbReference>
<evidence type="ECO:0000256" key="5">
    <source>
        <dbReference type="ARBA" id="ARBA00023163"/>
    </source>
</evidence>
<dbReference type="InterPro" id="IPR036388">
    <property type="entry name" value="WH-like_DNA-bd_sf"/>
</dbReference>
<dbReference type="CDD" id="cd06171">
    <property type="entry name" value="Sigma70_r4"/>
    <property type="match status" value="1"/>
</dbReference>
<dbReference type="Proteomes" id="UP000319927">
    <property type="component" value="Unassembled WGS sequence"/>
</dbReference>
<dbReference type="InterPro" id="IPR013249">
    <property type="entry name" value="RNA_pol_sigma70_r4_t2"/>
</dbReference>
<sequence length="169" mass="19476">MDEDERARLAEFVTSRTPALMRVAYLLTGDRHAAEDLVQSALARTIPRWRSLRNADPEGYLRTVMYREQVSWWRRLRRYRESLLTGAHEVPAADPSGGTDLRLAMRAALRHLPPAQRTVVVLRYYEDLTETQVAQVLGCSVGTVRSRTHRAVSRLRELLPDVELLEVRR</sequence>
<dbReference type="Pfam" id="PF04542">
    <property type="entry name" value="Sigma70_r2"/>
    <property type="match status" value="1"/>
</dbReference>
<name>A0A561VN25_9ACTN</name>
<dbReference type="PANTHER" id="PTHR43133">
    <property type="entry name" value="RNA POLYMERASE ECF-TYPE SIGMA FACTO"/>
    <property type="match status" value="1"/>
</dbReference>
<dbReference type="Gene3D" id="1.10.1740.10">
    <property type="match status" value="1"/>
</dbReference>